<dbReference type="EMBL" id="CP035544">
    <property type="protein sequence ID" value="QBA64419.1"/>
    <property type="molecule type" value="Genomic_DNA"/>
</dbReference>
<proteinExistence type="predicted"/>
<protein>
    <submittedName>
        <fullName evidence="1">Uncharacterized protein</fullName>
    </submittedName>
</protein>
<keyword evidence="2" id="KW-1185">Reference proteome</keyword>
<evidence type="ECO:0000313" key="2">
    <source>
        <dbReference type="Proteomes" id="UP000290889"/>
    </source>
</evidence>
<dbReference type="AlphaFoldDB" id="A0A411E9Q8"/>
<dbReference type="OrthoDB" id="7064118at2"/>
<organism evidence="1 2">
    <name type="scientific">Muriicola soli</name>
    <dbReference type="NCBI Taxonomy" id="2507538"/>
    <lineage>
        <taxon>Bacteria</taxon>
        <taxon>Pseudomonadati</taxon>
        <taxon>Bacteroidota</taxon>
        <taxon>Flavobacteriia</taxon>
        <taxon>Flavobacteriales</taxon>
        <taxon>Flavobacteriaceae</taxon>
        <taxon>Muriicola</taxon>
    </lineage>
</organism>
<gene>
    <name evidence="1" type="ORF">EQY75_07720</name>
</gene>
<evidence type="ECO:0000313" key="1">
    <source>
        <dbReference type="EMBL" id="QBA64419.1"/>
    </source>
</evidence>
<reference evidence="1 2" key="1">
    <citation type="submission" date="2019-01" db="EMBL/GenBank/DDBJ databases">
        <title>Muriicola soli sp. nov., isolated from soil.</title>
        <authorList>
            <person name="Kang H.J."/>
            <person name="Kim S.B."/>
        </authorList>
    </citation>
    <scope>NUCLEOTIDE SEQUENCE [LARGE SCALE GENOMIC DNA]</scope>
    <source>
        <strain evidence="1 2">MMS17-SY002</strain>
    </source>
</reference>
<dbReference type="KEGG" id="mur:EQY75_07720"/>
<dbReference type="Proteomes" id="UP000290889">
    <property type="component" value="Chromosome"/>
</dbReference>
<name>A0A411E9Q8_9FLAO</name>
<dbReference type="RefSeq" id="WP_129604560.1">
    <property type="nucleotide sequence ID" value="NZ_CP035544.1"/>
</dbReference>
<accession>A0A411E9Q8</accession>
<sequence length="203" mass="22556">MIAIVTGDLVNSGQYSSAAWLPSLKEVLALKGEQPEAWDIYRGDEFQFKTTANKALEDAILIKSVIKSFRNLDVRLAIGIGEESYSGGRITEANGTAYQNSGRLLEELKSEKQTLAIRSGLPEQDEVCNLLIRMALSFMDEWSTASAETVAWTLRHPGASQHEMAESFGIQQSAVSQRQKRAHTDLVIDLLAFYNKTFKEVII</sequence>